<name>A0A8S5MSZ9_9CAUD</name>
<dbReference type="EMBL" id="BK014979">
    <property type="protein sequence ID" value="DAD85298.1"/>
    <property type="molecule type" value="Genomic_DNA"/>
</dbReference>
<sequence length="77" mass="8932">MTEEKLKDDVFYCQNCKKDMSDIMPIYEDHGGYLYCSKKCLAEINIEEEFNCLRDALIEIGAADDTMTFEDCEAEEI</sequence>
<evidence type="ECO:0000313" key="1">
    <source>
        <dbReference type="EMBL" id="DAD85298.1"/>
    </source>
</evidence>
<protein>
    <submittedName>
        <fullName evidence="1">Vms1-associating treble clef domain protein</fullName>
    </submittedName>
</protein>
<organism evidence="1">
    <name type="scientific">Myoviridae sp. ctk251</name>
    <dbReference type="NCBI Taxonomy" id="2826689"/>
    <lineage>
        <taxon>Viruses</taxon>
        <taxon>Duplodnaviria</taxon>
        <taxon>Heunggongvirae</taxon>
        <taxon>Uroviricota</taxon>
        <taxon>Caudoviricetes</taxon>
    </lineage>
</organism>
<accession>A0A8S5MSZ9</accession>
<proteinExistence type="predicted"/>
<reference evidence="1" key="1">
    <citation type="journal article" date="2021" name="Proc. Natl. Acad. Sci. U.S.A.">
        <title>A Catalog of Tens of Thousands of Viruses from Human Metagenomes Reveals Hidden Associations with Chronic Diseases.</title>
        <authorList>
            <person name="Tisza M.J."/>
            <person name="Buck C.B."/>
        </authorList>
    </citation>
    <scope>NUCLEOTIDE SEQUENCE</scope>
    <source>
        <strain evidence="1">Ctk251</strain>
    </source>
</reference>